<evidence type="ECO:0000313" key="5">
    <source>
        <dbReference type="Proteomes" id="UP000186309"/>
    </source>
</evidence>
<comment type="similarity">
    <text evidence="1">Belongs to the glycosyl hydrolase 13 family.</text>
</comment>
<keyword evidence="2" id="KW-0809">Transit peptide</keyword>
<dbReference type="SMART" id="SM00642">
    <property type="entry name" value="Aamy"/>
    <property type="match status" value="1"/>
</dbReference>
<dbReference type="SUPFAM" id="SSF51011">
    <property type="entry name" value="Glycosyl hydrolase domain"/>
    <property type="match status" value="1"/>
</dbReference>
<feature type="domain" description="Glycosyl hydrolase family 13 catalytic" evidence="3">
    <location>
        <begin position="144"/>
        <end position="554"/>
    </location>
</feature>
<dbReference type="Gene3D" id="2.60.40.1180">
    <property type="entry name" value="Golgi alpha-mannosidase II"/>
    <property type="match status" value="1"/>
</dbReference>
<dbReference type="Pfam" id="PF00128">
    <property type="entry name" value="Alpha-amylase"/>
    <property type="match status" value="1"/>
</dbReference>
<dbReference type="CDD" id="cd11326">
    <property type="entry name" value="AmyAc_Glg_debranch"/>
    <property type="match status" value="1"/>
</dbReference>
<dbReference type="Proteomes" id="UP000186309">
    <property type="component" value="Chromosome"/>
</dbReference>
<dbReference type="InterPro" id="IPR006047">
    <property type="entry name" value="GH13_cat_dom"/>
</dbReference>
<accession>A0A1U7CL34</accession>
<reference evidence="5" key="1">
    <citation type="submission" date="2016-12" db="EMBL/GenBank/DDBJ databases">
        <title>Comparative genomics of four Isosphaeraceae planctomycetes: a common pool of plasmids and glycoside hydrolase genes.</title>
        <authorList>
            <person name="Ivanova A."/>
        </authorList>
    </citation>
    <scope>NUCLEOTIDE SEQUENCE [LARGE SCALE GENOMIC DNA]</scope>
    <source>
        <strain evidence="5">PX4</strain>
    </source>
</reference>
<dbReference type="AlphaFoldDB" id="A0A1U7CL34"/>
<dbReference type="InterPro" id="IPR013780">
    <property type="entry name" value="Glyco_hydro_b"/>
</dbReference>
<dbReference type="InterPro" id="IPR048650">
    <property type="entry name" value="ISOA1-3-like_C"/>
</dbReference>
<dbReference type="EC" id="3.2.1.68" evidence="4"/>
<dbReference type="PANTHER" id="PTHR43002">
    <property type="entry name" value="GLYCOGEN DEBRANCHING ENZYME"/>
    <property type="match status" value="1"/>
</dbReference>
<dbReference type="STRING" id="1387353.BSF38_01066"/>
<evidence type="ECO:0000259" key="3">
    <source>
        <dbReference type="SMART" id="SM00642"/>
    </source>
</evidence>
<protein>
    <submittedName>
        <fullName evidence="4">Retaining isoamylase</fullName>
        <ecNumber evidence="4">3.2.1.68</ecNumber>
    </submittedName>
</protein>
<dbReference type="EMBL" id="CP019082">
    <property type="protein sequence ID" value="APW59639.1"/>
    <property type="molecule type" value="Genomic_DNA"/>
</dbReference>
<keyword evidence="4" id="KW-0326">Glycosidase</keyword>
<evidence type="ECO:0000313" key="4">
    <source>
        <dbReference type="EMBL" id="APW59639.1"/>
    </source>
</evidence>
<dbReference type="SUPFAM" id="SSF81296">
    <property type="entry name" value="E set domains"/>
    <property type="match status" value="1"/>
</dbReference>
<gene>
    <name evidence="4" type="ORF">BSF38_01066</name>
</gene>
<keyword evidence="5" id="KW-1185">Reference proteome</keyword>
<organism evidence="4 5">
    <name type="scientific">Paludisphaera borealis</name>
    <dbReference type="NCBI Taxonomy" id="1387353"/>
    <lineage>
        <taxon>Bacteria</taxon>
        <taxon>Pseudomonadati</taxon>
        <taxon>Planctomycetota</taxon>
        <taxon>Planctomycetia</taxon>
        <taxon>Isosphaerales</taxon>
        <taxon>Isosphaeraceae</taxon>
        <taxon>Paludisphaera</taxon>
    </lineage>
</organism>
<dbReference type="Gene3D" id="2.60.40.10">
    <property type="entry name" value="Immunoglobulins"/>
    <property type="match status" value="1"/>
</dbReference>
<dbReference type="Pfam" id="PF21156">
    <property type="entry name" value="ISOA1-3_C"/>
    <property type="match status" value="1"/>
</dbReference>
<sequence>MNVGRGRPLPLGATPMPDGVNFSLICRHGTAVWLVLGEPCDPGFETEIPLDALANRTGDHWHVRVEGLPEEFCYGYRVDGPAGNGYRFNPSIILLDPYARTLSCGRPWGGQSDFSRRSLVNEAMVEREGVVSPRIPLEDTIIYELHVRGYTIDPSSGVRRPGTFRGLAEKLDYLQWLGVTAVELLPVDEFDENDCAFVNPFTGERLKNFWGYNTIAFSAPKAAYASNPGRMEVWEEFCELVDVFHRGGVEVILDIVFNHTAEGGDNGPTYSFRGLDNPLYYMLDDRGNYLNYSGCGNTLSSDNPVVRNFLLTCLSNWVAEAGVDGFRFDLASVLGRDRRGNVLVDPPAINRISEDALLHGTKLIAEPWDAAGLYQVGTFPGGGRWADWNGRYRDDVRRFWKGEPGLTSALATRLCGSDDLYTGRGPLHSINFLSCHDGFTLADLVSYDHKHNEANGEGNHDGNDANLSWNCGVEGPTDDPVVNRLRARQVRNLMATLLVSQGVPMILGGDEFLRTQGGNNNAWCQDNETSWVDWSFGEKNGGFLRFVHRMIALRKAHPVFRRRTFFTGADSGQPPEILWHGEEPVRPDFSASSQALAFALDGRRCDRPGVVDRDFYVAMNAGGRALEFKIPASPSGRPWRRLVDTSLPSPDDFLETDQGPEIPVLYSYLVESHSLIILESAE</sequence>
<dbReference type="InterPro" id="IPR013783">
    <property type="entry name" value="Ig-like_fold"/>
</dbReference>
<dbReference type="KEGG" id="pbor:BSF38_01066"/>
<dbReference type="GO" id="GO:0005975">
    <property type="term" value="P:carbohydrate metabolic process"/>
    <property type="evidence" value="ECO:0007669"/>
    <property type="project" value="InterPro"/>
</dbReference>
<evidence type="ECO:0000256" key="2">
    <source>
        <dbReference type="ARBA" id="ARBA00022946"/>
    </source>
</evidence>
<keyword evidence="4" id="KW-0378">Hydrolase</keyword>
<proteinExistence type="inferred from homology"/>
<dbReference type="InterPro" id="IPR014756">
    <property type="entry name" value="Ig_E-set"/>
</dbReference>
<dbReference type="InterPro" id="IPR017853">
    <property type="entry name" value="GH"/>
</dbReference>
<name>A0A1U7CL34_9BACT</name>
<dbReference type="Pfam" id="PF02922">
    <property type="entry name" value="CBM_48"/>
    <property type="match status" value="1"/>
</dbReference>
<dbReference type="CDD" id="cd02856">
    <property type="entry name" value="E_set_GDE_Isoamylase_N"/>
    <property type="match status" value="1"/>
</dbReference>
<dbReference type="InterPro" id="IPR004193">
    <property type="entry name" value="Glyco_hydro_13_N"/>
</dbReference>
<dbReference type="SUPFAM" id="SSF51445">
    <property type="entry name" value="(Trans)glycosidases"/>
    <property type="match status" value="1"/>
</dbReference>
<dbReference type="Gene3D" id="3.20.20.80">
    <property type="entry name" value="Glycosidases"/>
    <property type="match status" value="1"/>
</dbReference>
<dbReference type="GO" id="GO:0019156">
    <property type="term" value="F:isoamylase activity"/>
    <property type="evidence" value="ECO:0007669"/>
    <property type="project" value="UniProtKB-EC"/>
</dbReference>
<dbReference type="InterPro" id="IPR044505">
    <property type="entry name" value="GlgX_Isoamylase_N_E_set"/>
</dbReference>
<evidence type="ECO:0000256" key="1">
    <source>
        <dbReference type="ARBA" id="ARBA00008061"/>
    </source>
</evidence>